<name>A0A0E9QUG8_ANGAN</name>
<reference evidence="1" key="1">
    <citation type="submission" date="2014-11" db="EMBL/GenBank/DDBJ databases">
        <authorList>
            <person name="Amaro Gonzalez C."/>
        </authorList>
    </citation>
    <scope>NUCLEOTIDE SEQUENCE</scope>
</reference>
<reference evidence="1" key="2">
    <citation type="journal article" date="2015" name="Fish Shellfish Immunol.">
        <title>Early steps in the European eel (Anguilla anguilla)-Vibrio vulnificus interaction in the gills: Role of the RtxA13 toxin.</title>
        <authorList>
            <person name="Callol A."/>
            <person name="Pajuelo D."/>
            <person name="Ebbesson L."/>
            <person name="Teles M."/>
            <person name="MacKenzie S."/>
            <person name="Amaro C."/>
        </authorList>
    </citation>
    <scope>NUCLEOTIDE SEQUENCE</scope>
</reference>
<dbReference type="EMBL" id="GBXM01088485">
    <property type="protein sequence ID" value="JAH20092.1"/>
    <property type="molecule type" value="Transcribed_RNA"/>
</dbReference>
<sequence>MSLKFSVWPLGDRQIQKLNEWATIGRVSLAYSNIFLGNTYFSPN</sequence>
<organism evidence="1">
    <name type="scientific">Anguilla anguilla</name>
    <name type="common">European freshwater eel</name>
    <name type="synonym">Muraena anguilla</name>
    <dbReference type="NCBI Taxonomy" id="7936"/>
    <lineage>
        <taxon>Eukaryota</taxon>
        <taxon>Metazoa</taxon>
        <taxon>Chordata</taxon>
        <taxon>Craniata</taxon>
        <taxon>Vertebrata</taxon>
        <taxon>Euteleostomi</taxon>
        <taxon>Actinopterygii</taxon>
        <taxon>Neopterygii</taxon>
        <taxon>Teleostei</taxon>
        <taxon>Anguilliformes</taxon>
        <taxon>Anguillidae</taxon>
        <taxon>Anguilla</taxon>
    </lineage>
</organism>
<accession>A0A0E9QUG8</accession>
<dbReference type="AlphaFoldDB" id="A0A0E9QUG8"/>
<evidence type="ECO:0000313" key="1">
    <source>
        <dbReference type="EMBL" id="JAH20092.1"/>
    </source>
</evidence>
<protein>
    <submittedName>
        <fullName evidence="1">Uncharacterized protein</fullName>
    </submittedName>
</protein>
<proteinExistence type="predicted"/>